<evidence type="ECO:0000313" key="3">
    <source>
        <dbReference type="Proteomes" id="UP001302321"/>
    </source>
</evidence>
<evidence type="ECO:0000313" key="2">
    <source>
        <dbReference type="EMBL" id="KAK4177488.1"/>
    </source>
</evidence>
<gene>
    <name evidence="2" type="ORF">QBC36DRAFT_326916</name>
</gene>
<keyword evidence="3" id="KW-1185">Reference proteome</keyword>
<name>A0AAN7A805_9PEZI</name>
<dbReference type="AlphaFoldDB" id="A0AAN7A805"/>
<protein>
    <submittedName>
        <fullName evidence="2">Uncharacterized protein</fullName>
    </submittedName>
</protein>
<dbReference type="EMBL" id="MU866163">
    <property type="protein sequence ID" value="KAK4177488.1"/>
    <property type="molecule type" value="Genomic_DNA"/>
</dbReference>
<feature type="chain" id="PRO_5042912736" evidence="1">
    <location>
        <begin position="21"/>
        <end position="75"/>
    </location>
</feature>
<proteinExistence type="predicted"/>
<feature type="signal peptide" evidence="1">
    <location>
        <begin position="1"/>
        <end position="20"/>
    </location>
</feature>
<organism evidence="2 3">
    <name type="scientific">Triangularia setosa</name>
    <dbReference type="NCBI Taxonomy" id="2587417"/>
    <lineage>
        <taxon>Eukaryota</taxon>
        <taxon>Fungi</taxon>
        <taxon>Dikarya</taxon>
        <taxon>Ascomycota</taxon>
        <taxon>Pezizomycotina</taxon>
        <taxon>Sordariomycetes</taxon>
        <taxon>Sordariomycetidae</taxon>
        <taxon>Sordariales</taxon>
        <taxon>Podosporaceae</taxon>
        <taxon>Triangularia</taxon>
    </lineage>
</organism>
<keyword evidence="1" id="KW-0732">Signal</keyword>
<accession>A0AAN7A805</accession>
<evidence type="ECO:0000256" key="1">
    <source>
        <dbReference type="SAM" id="SignalP"/>
    </source>
</evidence>
<reference evidence="2" key="2">
    <citation type="submission" date="2023-05" db="EMBL/GenBank/DDBJ databases">
        <authorList>
            <consortium name="Lawrence Berkeley National Laboratory"/>
            <person name="Steindorff A."/>
            <person name="Hensen N."/>
            <person name="Bonometti L."/>
            <person name="Westerberg I."/>
            <person name="Brannstrom I.O."/>
            <person name="Guillou S."/>
            <person name="Cros-Aarteil S."/>
            <person name="Calhoun S."/>
            <person name="Haridas S."/>
            <person name="Kuo A."/>
            <person name="Mondo S."/>
            <person name="Pangilinan J."/>
            <person name="Riley R."/>
            <person name="Labutti K."/>
            <person name="Andreopoulos B."/>
            <person name="Lipzen A."/>
            <person name="Chen C."/>
            <person name="Yanf M."/>
            <person name="Daum C."/>
            <person name="Ng V."/>
            <person name="Clum A."/>
            <person name="Ohm R."/>
            <person name="Martin F."/>
            <person name="Silar P."/>
            <person name="Natvig D."/>
            <person name="Lalanne C."/>
            <person name="Gautier V."/>
            <person name="Ament-Velasquez S.L."/>
            <person name="Kruys A."/>
            <person name="Hutchinson M.I."/>
            <person name="Powell A.J."/>
            <person name="Barry K."/>
            <person name="Miller A.N."/>
            <person name="Grigoriev I.V."/>
            <person name="Debuchy R."/>
            <person name="Gladieux P."/>
            <person name="Thoren M.H."/>
            <person name="Johannesson H."/>
        </authorList>
    </citation>
    <scope>NUCLEOTIDE SEQUENCE</scope>
    <source>
        <strain evidence="2">CBS 892.96</strain>
    </source>
</reference>
<dbReference type="Proteomes" id="UP001302321">
    <property type="component" value="Unassembled WGS sequence"/>
</dbReference>
<comment type="caution">
    <text evidence="2">The sequence shown here is derived from an EMBL/GenBank/DDBJ whole genome shotgun (WGS) entry which is preliminary data.</text>
</comment>
<sequence>MFISLFSAMASSFTLQALQAQEIIHNHYYFPPAEAVVPLQYFDSKSDPRARTQNKPMLSGKVSRSATSLAAVKKY</sequence>
<reference evidence="2" key="1">
    <citation type="journal article" date="2023" name="Mol. Phylogenet. Evol.">
        <title>Genome-scale phylogeny and comparative genomics of the fungal order Sordariales.</title>
        <authorList>
            <person name="Hensen N."/>
            <person name="Bonometti L."/>
            <person name="Westerberg I."/>
            <person name="Brannstrom I.O."/>
            <person name="Guillou S."/>
            <person name="Cros-Aarteil S."/>
            <person name="Calhoun S."/>
            <person name="Haridas S."/>
            <person name="Kuo A."/>
            <person name="Mondo S."/>
            <person name="Pangilinan J."/>
            <person name="Riley R."/>
            <person name="LaButti K."/>
            <person name="Andreopoulos B."/>
            <person name="Lipzen A."/>
            <person name="Chen C."/>
            <person name="Yan M."/>
            <person name="Daum C."/>
            <person name="Ng V."/>
            <person name="Clum A."/>
            <person name="Steindorff A."/>
            <person name="Ohm R.A."/>
            <person name="Martin F."/>
            <person name="Silar P."/>
            <person name="Natvig D.O."/>
            <person name="Lalanne C."/>
            <person name="Gautier V."/>
            <person name="Ament-Velasquez S.L."/>
            <person name="Kruys A."/>
            <person name="Hutchinson M.I."/>
            <person name="Powell A.J."/>
            <person name="Barry K."/>
            <person name="Miller A.N."/>
            <person name="Grigoriev I.V."/>
            <person name="Debuchy R."/>
            <person name="Gladieux P."/>
            <person name="Hiltunen Thoren M."/>
            <person name="Johannesson H."/>
        </authorList>
    </citation>
    <scope>NUCLEOTIDE SEQUENCE</scope>
    <source>
        <strain evidence="2">CBS 892.96</strain>
    </source>
</reference>